<accession>A0A1F7U2P6</accession>
<keyword evidence="1" id="KW-0812">Transmembrane</keyword>
<sequence>MGTDKGNSSNGGESGFTLVELLIVIGIITILFAVILVAVDPARRFGEARNAARFAESSSILSAILQYQVDNRGNLPSGIDSLPGSGQVLGTNTTGCNLTCTATRTETACLDMSGSLVEAYLSAIPIDPGSGTSGNTDYFMDKTAGGRLVVGACDPEVGVTVQVKR</sequence>
<organism evidence="2 3">
    <name type="scientific">Candidatus Uhrbacteria bacterium RIFCSPHIGHO2_02_FULL_57_19</name>
    <dbReference type="NCBI Taxonomy" id="1802391"/>
    <lineage>
        <taxon>Bacteria</taxon>
        <taxon>Candidatus Uhriibacteriota</taxon>
    </lineage>
</organism>
<dbReference type="SUPFAM" id="SSF54523">
    <property type="entry name" value="Pili subunits"/>
    <property type="match status" value="1"/>
</dbReference>
<keyword evidence="1" id="KW-0472">Membrane</keyword>
<feature type="transmembrane region" description="Helical" evidence="1">
    <location>
        <begin position="15"/>
        <end position="39"/>
    </location>
</feature>
<dbReference type="STRING" id="1802391.A3D72_03150"/>
<name>A0A1F7U2P6_9BACT</name>
<dbReference type="InterPro" id="IPR012902">
    <property type="entry name" value="N_methyl_site"/>
</dbReference>
<evidence type="ECO:0000313" key="2">
    <source>
        <dbReference type="EMBL" id="OGL72563.1"/>
    </source>
</evidence>
<dbReference type="Proteomes" id="UP000176303">
    <property type="component" value="Unassembled WGS sequence"/>
</dbReference>
<proteinExistence type="predicted"/>
<comment type="caution">
    <text evidence="2">The sequence shown here is derived from an EMBL/GenBank/DDBJ whole genome shotgun (WGS) entry which is preliminary data.</text>
</comment>
<dbReference type="PROSITE" id="PS00409">
    <property type="entry name" value="PROKAR_NTER_METHYL"/>
    <property type="match status" value="1"/>
</dbReference>
<evidence type="ECO:0000313" key="3">
    <source>
        <dbReference type="Proteomes" id="UP000176303"/>
    </source>
</evidence>
<evidence type="ECO:0008006" key="4">
    <source>
        <dbReference type="Google" id="ProtNLM"/>
    </source>
</evidence>
<evidence type="ECO:0000256" key="1">
    <source>
        <dbReference type="SAM" id="Phobius"/>
    </source>
</evidence>
<protein>
    <recommendedName>
        <fullName evidence="4">Type II secretion system protein GspG C-terminal domain-containing protein</fullName>
    </recommendedName>
</protein>
<dbReference type="EMBL" id="MGDZ01000059">
    <property type="protein sequence ID" value="OGL72563.1"/>
    <property type="molecule type" value="Genomic_DNA"/>
</dbReference>
<reference evidence="2 3" key="1">
    <citation type="journal article" date="2016" name="Nat. Commun.">
        <title>Thousands of microbial genomes shed light on interconnected biogeochemical processes in an aquifer system.</title>
        <authorList>
            <person name="Anantharaman K."/>
            <person name="Brown C.T."/>
            <person name="Hug L.A."/>
            <person name="Sharon I."/>
            <person name="Castelle C.J."/>
            <person name="Probst A.J."/>
            <person name="Thomas B.C."/>
            <person name="Singh A."/>
            <person name="Wilkins M.J."/>
            <person name="Karaoz U."/>
            <person name="Brodie E.L."/>
            <person name="Williams K.H."/>
            <person name="Hubbard S.S."/>
            <person name="Banfield J.F."/>
        </authorList>
    </citation>
    <scope>NUCLEOTIDE SEQUENCE [LARGE SCALE GENOMIC DNA]</scope>
</reference>
<dbReference type="NCBIfam" id="TIGR02532">
    <property type="entry name" value="IV_pilin_GFxxxE"/>
    <property type="match status" value="1"/>
</dbReference>
<gene>
    <name evidence="2" type="ORF">A3D72_03150</name>
</gene>
<dbReference type="InterPro" id="IPR045584">
    <property type="entry name" value="Pilin-like"/>
</dbReference>
<keyword evidence="1" id="KW-1133">Transmembrane helix</keyword>
<dbReference type="Gene3D" id="3.30.700.10">
    <property type="entry name" value="Glycoprotein, Type 4 Pilin"/>
    <property type="match status" value="1"/>
</dbReference>
<dbReference type="AlphaFoldDB" id="A0A1F7U2P6"/>
<dbReference type="Pfam" id="PF07963">
    <property type="entry name" value="N_methyl"/>
    <property type="match status" value="1"/>
</dbReference>